<dbReference type="Gene3D" id="3.40.33.10">
    <property type="entry name" value="CAP"/>
    <property type="match status" value="1"/>
</dbReference>
<reference evidence="4" key="1">
    <citation type="submission" date="2021-02" db="EMBL/GenBank/DDBJ databases">
        <authorList>
            <person name="Nowell W R."/>
        </authorList>
    </citation>
    <scope>NUCLEOTIDE SEQUENCE</scope>
</reference>
<dbReference type="Proteomes" id="UP000663842">
    <property type="component" value="Unassembled WGS sequence"/>
</dbReference>
<proteinExistence type="predicted"/>
<dbReference type="InterPro" id="IPR014044">
    <property type="entry name" value="CAP_dom"/>
</dbReference>
<dbReference type="FunFam" id="3.40.33.10:FF:000002">
    <property type="entry name" value="Golgi-associated plant pathogenesis-related protein 1"/>
    <property type="match status" value="1"/>
</dbReference>
<feature type="region of interest" description="Disordered" evidence="1">
    <location>
        <begin position="1"/>
        <end position="35"/>
    </location>
</feature>
<gene>
    <name evidence="4" type="ORF">UXM345_LOCUS23206</name>
    <name evidence="3" type="ORF">XDN619_LOCUS15152</name>
</gene>
<dbReference type="GO" id="GO:0005576">
    <property type="term" value="C:extracellular region"/>
    <property type="evidence" value="ECO:0007669"/>
    <property type="project" value="InterPro"/>
</dbReference>
<dbReference type="AlphaFoldDB" id="A0A819VYA7"/>
<dbReference type="CDD" id="cd05382">
    <property type="entry name" value="CAP_GAPR1-like"/>
    <property type="match status" value="1"/>
</dbReference>
<accession>A0A819VYA7</accession>
<protein>
    <recommendedName>
        <fullName evidence="2">SCP domain-containing protein</fullName>
    </recommendedName>
</protein>
<dbReference type="InterPro" id="IPR001283">
    <property type="entry name" value="CRISP-related"/>
</dbReference>
<dbReference type="EMBL" id="CAJNRG010006169">
    <property type="protein sequence ID" value="CAF2083199.1"/>
    <property type="molecule type" value="Genomic_DNA"/>
</dbReference>
<dbReference type="SUPFAM" id="SSF55797">
    <property type="entry name" value="PR-1-like"/>
    <property type="match status" value="1"/>
</dbReference>
<evidence type="ECO:0000313" key="5">
    <source>
        <dbReference type="Proteomes" id="UP000663842"/>
    </source>
</evidence>
<dbReference type="SMART" id="SM00198">
    <property type="entry name" value="SCP"/>
    <property type="match status" value="1"/>
</dbReference>
<comment type="caution">
    <text evidence="4">The sequence shown here is derived from an EMBL/GenBank/DDBJ whole genome shotgun (WGS) entry which is preliminary data.</text>
</comment>
<dbReference type="InterPro" id="IPR034113">
    <property type="entry name" value="SCP_GAPR1-like"/>
</dbReference>
<feature type="domain" description="SCP" evidence="2">
    <location>
        <begin position="34"/>
        <end position="172"/>
    </location>
</feature>
<sequence>MSSDEEYGCNEQPEREECEDNHEDSTTNDDGSNNWQQEALEAHNEFRARHGVPPMVLDEDISRKAQAYADYLAANNLFHHSGDRGGLGENLYTKSSSQPLKNESLCKLATESWYDEIKEYDFDNPGSTSGTGHFTQVIWKESTNLGVGVGFGNNGKRVVVVCQYDPAGNVMKQFEENVPPPELPFF</sequence>
<evidence type="ECO:0000313" key="4">
    <source>
        <dbReference type="EMBL" id="CAF4117542.1"/>
    </source>
</evidence>
<evidence type="ECO:0000256" key="1">
    <source>
        <dbReference type="SAM" id="MobiDB-lite"/>
    </source>
</evidence>
<name>A0A819VYA7_9BILA</name>
<dbReference type="Pfam" id="PF00188">
    <property type="entry name" value="CAP"/>
    <property type="match status" value="1"/>
</dbReference>
<dbReference type="Proteomes" id="UP000663887">
    <property type="component" value="Unassembled WGS sequence"/>
</dbReference>
<organism evidence="4 5">
    <name type="scientific">Rotaria magnacalcarata</name>
    <dbReference type="NCBI Taxonomy" id="392030"/>
    <lineage>
        <taxon>Eukaryota</taxon>
        <taxon>Metazoa</taxon>
        <taxon>Spiralia</taxon>
        <taxon>Gnathifera</taxon>
        <taxon>Rotifera</taxon>
        <taxon>Eurotatoria</taxon>
        <taxon>Bdelloidea</taxon>
        <taxon>Philodinida</taxon>
        <taxon>Philodinidae</taxon>
        <taxon>Rotaria</taxon>
    </lineage>
</organism>
<dbReference type="PROSITE" id="PS01009">
    <property type="entry name" value="CRISP_1"/>
    <property type="match status" value="1"/>
</dbReference>
<dbReference type="EMBL" id="CAJOBF010003956">
    <property type="protein sequence ID" value="CAF4117542.1"/>
    <property type="molecule type" value="Genomic_DNA"/>
</dbReference>
<dbReference type="PROSITE" id="PS01010">
    <property type="entry name" value="CRISP_2"/>
    <property type="match status" value="1"/>
</dbReference>
<dbReference type="PANTHER" id="PTHR10334">
    <property type="entry name" value="CYSTEINE-RICH SECRETORY PROTEIN-RELATED"/>
    <property type="match status" value="1"/>
</dbReference>
<evidence type="ECO:0000259" key="2">
    <source>
        <dbReference type="SMART" id="SM00198"/>
    </source>
</evidence>
<dbReference type="InterPro" id="IPR035940">
    <property type="entry name" value="CAP_sf"/>
</dbReference>
<feature type="compositionally biased region" description="Acidic residues" evidence="1">
    <location>
        <begin position="1"/>
        <end position="22"/>
    </location>
</feature>
<dbReference type="InterPro" id="IPR018244">
    <property type="entry name" value="Allrgn_V5/Tpx1_CS"/>
</dbReference>
<dbReference type="PRINTS" id="PR00837">
    <property type="entry name" value="V5TPXLIKE"/>
</dbReference>
<evidence type="ECO:0000313" key="3">
    <source>
        <dbReference type="EMBL" id="CAF2083199.1"/>
    </source>
</evidence>